<dbReference type="RefSeq" id="WP_094815690.1">
    <property type="nucleotide sequence ID" value="NZ_NEVU01000003.1"/>
</dbReference>
<dbReference type="EMBL" id="NEVU01000003">
    <property type="protein sequence ID" value="OZI71783.1"/>
    <property type="molecule type" value="Genomic_DNA"/>
</dbReference>
<evidence type="ECO:0000256" key="7">
    <source>
        <dbReference type="RuleBase" id="RU363032"/>
    </source>
</evidence>
<dbReference type="InterPro" id="IPR035906">
    <property type="entry name" value="MetI-like_sf"/>
</dbReference>
<evidence type="ECO:0000256" key="1">
    <source>
        <dbReference type="ARBA" id="ARBA00004651"/>
    </source>
</evidence>
<dbReference type="PANTHER" id="PTHR30151">
    <property type="entry name" value="ALKANE SULFONATE ABC TRANSPORTER-RELATED, MEMBRANE SUBUNIT"/>
    <property type="match status" value="1"/>
</dbReference>
<dbReference type="Proteomes" id="UP000216429">
    <property type="component" value="Unassembled WGS sequence"/>
</dbReference>
<name>A0A261VF56_9BORD</name>
<comment type="caution">
    <text evidence="9">The sequence shown here is derived from an EMBL/GenBank/DDBJ whole genome shotgun (WGS) entry which is preliminary data.</text>
</comment>
<protein>
    <submittedName>
        <fullName evidence="9">Nitrate ABC transporter permease</fullName>
    </submittedName>
</protein>
<keyword evidence="4 7" id="KW-0812">Transmembrane</keyword>
<feature type="transmembrane region" description="Helical" evidence="7">
    <location>
        <begin position="82"/>
        <end position="102"/>
    </location>
</feature>
<feature type="domain" description="ABC transmembrane type-1" evidence="8">
    <location>
        <begin position="75"/>
        <end position="255"/>
    </location>
</feature>
<comment type="subcellular location">
    <subcellularLocation>
        <location evidence="1 7">Cell membrane</location>
        <topology evidence="1 7">Multi-pass membrane protein</topology>
    </subcellularLocation>
</comment>
<keyword evidence="2 7" id="KW-0813">Transport</keyword>
<keyword evidence="3" id="KW-1003">Cell membrane</keyword>
<dbReference type="GO" id="GO:0055085">
    <property type="term" value="P:transmembrane transport"/>
    <property type="evidence" value="ECO:0007669"/>
    <property type="project" value="InterPro"/>
</dbReference>
<dbReference type="Gene3D" id="1.10.3720.10">
    <property type="entry name" value="MetI-like"/>
    <property type="match status" value="1"/>
</dbReference>
<dbReference type="PANTHER" id="PTHR30151:SF38">
    <property type="entry name" value="ALIPHATIC SULFONATES TRANSPORT PERMEASE PROTEIN SSUC-RELATED"/>
    <property type="match status" value="1"/>
</dbReference>
<feature type="transmembrane region" description="Helical" evidence="7">
    <location>
        <begin position="237"/>
        <end position="256"/>
    </location>
</feature>
<accession>A0A261VF56</accession>
<evidence type="ECO:0000256" key="3">
    <source>
        <dbReference type="ARBA" id="ARBA00022475"/>
    </source>
</evidence>
<dbReference type="GO" id="GO:0005886">
    <property type="term" value="C:plasma membrane"/>
    <property type="evidence" value="ECO:0007669"/>
    <property type="project" value="UniProtKB-SubCell"/>
</dbReference>
<comment type="similarity">
    <text evidence="7">Belongs to the binding-protein-dependent transport system permease family.</text>
</comment>
<keyword evidence="5 7" id="KW-1133">Transmembrane helix</keyword>
<feature type="transmembrane region" description="Helical" evidence="7">
    <location>
        <begin position="114"/>
        <end position="135"/>
    </location>
</feature>
<evidence type="ECO:0000313" key="9">
    <source>
        <dbReference type="EMBL" id="OZI71783.1"/>
    </source>
</evidence>
<evidence type="ECO:0000259" key="8">
    <source>
        <dbReference type="PROSITE" id="PS50928"/>
    </source>
</evidence>
<proteinExistence type="inferred from homology"/>
<evidence type="ECO:0000256" key="6">
    <source>
        <dbReference type="ARBA" id="ARBA00023136"/>
    </source>
</evidence>
<evidence type="ECO:0000256" key="4">
    <source>
        <dbReference type="ARBA" id="ARBA00022692"/>
    </source>
</evidence>
<organism evidence="9 10">
    <name type="scientific">Bordetella genomosp. 12</name>
    <dbReference type="NCBI Taxonomy" id="463035"/>
    <lineage>
        <taxon>Bacteria</taxon>
        <taxon>Pseudomonadati</taxon>
        <taxon>Pseudomonadota</taxon>
        <taxon>Betaproteobacteria</taxon>
        <taxon>Burkholderiales</taxon>
        <taxon>Alcaligenaceae</taxon>
        <taxon>Bordetella</taxon>
    </lineage>
</organism>
<evidence type="ECO:0000256" key="2">
    <source>
        <dbReference type="ARBA" id="ARBA00022448"/>
    </source>
</evidence>
<dbReference type="Pfam" id="PF00528">
    <property type="entry name" value="BPD_transp_1"/>
    <property type="match status" value="1"/>
</dbReference>
<gene>
    <name evidence="9" type="ORF">CAL22_18485</name>
</gene>
<keyword evidence="6 7" id="KW-0472">Membrane</keyword>
<sequence length="272" mass="29953">MTTDNAVLRGSVPARRWPWRAVAGRVLPPLAFFVLLTGAWEIMAVWAHSPLVPGCAAILRELVEIVRTGFAFTEIGVTFMRMSLGFLLALLLALPIGILTAVSRVAERFFEPGVILGLTVPGLVWALLCVIWFGVSLASPVVAVALGVLPAMVISVHQGVRSLEQERVEMIKVFRLPPALVLRKVWLPLLYSFIVSGCRVGFSIAWKVIVLVEIFGMSNGVGYQLNSKFSTQDVEGVIAWTLAFWLAMLVIEHGVFRPLEIHANRWKRGSGR</sequence>
<reference evidence="10" key="1">
    <citation type="submission" date="2017-05" db="EMBL/GenBank/DDBJ databases">
        <title>Complete and WGS of Bordetella genogroups.</title>
        <authorList>
            <person name="Spilker T."/>
            <person name="Lipuma J."/>
        </authorList>
    </citation>
    <scope>NUCLEOTIDE SEQUENCE [LARGE SCALE GENOMIC DNA]</scope>
    <source>
        <strain evidence="10">AU6712</strain>
    </source>
</reference>
<dbReference type="SUPFAM" id="SSF161098">
    <property type="entry name" value="MetI-like"/>
    <property type="match status" value="1"/>
</dbReference>
<dbReference type="OrthoDB" id="9806809at2"/>
<evidence type="ECO:0000256" key="5">
    <source>
        <dbReference type="ARBA" id="ARBA00022989"/>
    </source>
</evidence>
<evidence type="ECO:0000313" key="10">
    <source>
        <dbReference type="Proteomes" id="UP000216429"/>
    </source>
</evidence>
<dbReference type="AlphaFoldDB" id="A0A261VF56"/>
<keyword evidence="10" id="KW-1185">Reference proteome</keyword>
<feature type="transmembrane region" description="Helical" evidence="7">
    <location>
        <begin position="141"/>
        <end position="160"/>
    </location>
</feature>
<feature type="transmembrane region" description="Helical" evidence="7">
    <location>
        <begin position="189"/>
        <end position="217"/>
    </location>
</feature>
<dbReference type="CDD" id="cd06261">
    <property type="entry name" value="TM_PBP2"/>
    <property type="match status" value="1"/>
</dbReference>
<dbReference type="PROSITE" id="PS50928">
    <property type="entry name" value="ABC_TM1"/>
    <property type="match status" value="1"/>
</dbReference>
<dbReference type="InterPro" id="IPR000515">
    <property type="entry name" value="MetI-like"/>
</dbReference>
<feature type="transmembrane region" description="Helical" evidence="7">
    <location>
        <begin position="26"/>
        <end position="47"/>
    </location>
</feature>